<evidence type="ECO:0000256" key="1">
    <source>
        <dbReference type="SAM" id="MobiDB-lite"/>
    </source>
</evidence>
<gene>
    <name evidence="2" type="ORF">LVIROSA_LOCUS14305</name>
</gene>
<protein>
    <submittedName>
        <fullName evidence="2">Uncharacterized protein</fullName>
    </submittedName>
</protein>
<comment type="caution">
    <text evidence="2">The sequence shown here is derived from an EMBL/GenBank/DDBJ whole genome shotgun (WGS) entry which is preliminary data.</text>
</comment>
<feature type="compositionally biased region" description="Low complexity" evidence="1">
    <location>
        <begin position="12"/>
        <end position="25"/>
    </location>
</feature>
<reference evidence="2 3" key="1">
    <citation type="submission" date="2022-01" db="EMBL/GenBank/DDBJ databases">
        <authorList>
            <person name="Xiong W."/>
            <person name="Schranz E."/>
        </authorList>
    </citation>
    <scope>NUCLEOTIDE SEQUENCE [LARGE SCALE GENOMIC DNA]</scope>
</reference>
<name>A0AAU9MLA7_9ASTR</name>
<dbReference type="AlphaFoldDB" id="A0AAU9MLA7"/>
<evidence type="ECO:0000313" key="2">
    <source>
        <dbReference type="EMBL" id="CAH1427282.1"/>
    </source>
</evidence>
<sequence>MDDLPFPPQNPNPSDTQDQQPSQSNRRLIYKKQMIFLQNGYPSGSPYPEGIFSPESVGDLAGMGMEIRGRVWGRGL</sequence>
<keyword evidence="3" id="KW-1185">Reference proteome</keyword>
<feature type="region of interest" description="Disordered" evidence="1">
    <location>
        <begin position="1"/>
        <end position="25"/>
    </location>
</feature>
<organism evidence="2 3">
    <name type="scientific">Lactuca virosa</name>
    <dbReference type="NCBI Taxonomy" id="75947"/>
    <lineage>
        <taxon>Eukaryota</taxon>
        <taxon>Viridiplantae</taxon>
        <taxon>Streptophyta</taxon>
        <taxon>Embryophyta</taxon>
        <taxon>Tracheophyta</taxon>
        <taxon>Spermatophyta</taxon>
        <taxon>Magnoliopsida</taxon>
        <taxon>eudicotyledons</taxon>
        <taxon>Gunneridae</taxon>
        <taxon>Pentapetalae</taxon>
        <taxon>asterids</taxon>
        <taxon>campanulids</taxon>
        <taxon>Asterales</taxon>
        <taxon>Asteraceae</taxon>
        <taxon>Cichorioideae</taxon>
        <taxon>Cichorieae</taxon>
        <taxon>Lactucinae</taxon>
        <taxon>Lactuca</taxon>
    </lineage>
</organism>
<accession>A0AAU9MLA7</accession>
<proteinExistence type="predicted"/>
<evidence type="ECO:0000313" key="3">
    <source>
        <dbReference type="Proteomes" id="UP001157418"/>
    </source>
</evidence>
<dbReference type="Proteomes" id="UP001157418">
    <property type="component" value="Unassembled WGS sequence"/>
</dbReference>
<feature type="compositionally biased region" description="Pro residues" evidence="1">
    <location>
        <begin position="1"/>
        <end position="11"/>
    </location>
</feature>
<dbReference type="EMBL" id="CAKMRJ010002223">
    <property type="protein sequence ID" value="CAH1427282.1"/>
    <property type="molecule type" value="Genomic_DNA"/>
</dbReference>